<evidence type="ECO:0000313" key="1">
    <source>
        <dbReference type="EMBL" id="NEY19167.1"/>
    </source>
</evidence>
<reference evidence="1 2" key="2">
    <citation type="submission" date="2020-03" db="EMBL/GenBank/DDBJ databases">
        <title>Bacillus aquiflavi sp. nov., isolated from yellow water of strong flavor Chinese baijiu in Yibin region of China.</title>
        <authorList>
            <person name="Xie J."/>
        </authorList>
    </citation>
    <scope>NUCLEOTIDE SEQUENCE [LARGE SCALE GENOMIC DNA]</scope>
    <source>
        <strain evidence="1 2">Gsoil 114</strain>
    </source>
</reference>
<organism evidence="1 2">
    <name type="scientific">Heyndrickxia ginsengihumi</name>
    <dbReference type="NCBI Taxonomy" id="363870"/>
    <lineage>
        <taxon>Bacteria</taxon>
        <taxon>Bacillati</taxon>
        <taxon>Bacillota</taxon>
        <taxon>Bacilli</taxon>
        <taxon>Bacillales</taxon>
        <taxon>Bacillaceae</taxon>
        <taxon>Heyndrickxia</taxon>
    </lineage>
</organism>
<evidence type="ECO:0000313" key="2">
    <source>
        <dbReference type="Proteomes" id="UP000476934"/>
    </source>
</evidence>
<gene>
    <name evidence="1" type="ORF">G4D61_04185</name>
</gene>
<dbReference type="Proteomes" id="UP000476934">
    <property type="component" value="Unassembled WGS sequence"/>
</dbReference>
<proteinExistence type="predicted"/>
<accession>A0A6M0P3X2</accession>
<dbReference type="EMBL" id="JAAIWK010000004">
    <property type="protein sequence ID" value="NEY19167.1"/>
    <property type="molecule type" value="Genomic_DNA"/>
</dbReference>
<comment type="caution">
    <text evidence="1">The sequence shown here is derived from an EMBL/GenBank/DDBJ whole genome shotgun (WGS) entry which is preliminary data.</text>
</comment>
<keyword evidence="2" id="KW-1185">Reference proteome</keyword>
<name>A0A6M0P3X2_9BACI</name>
<reference evidence="1 2" key="1">
    <citation type="submission" date="2020-02" db="EMBL/GenBank/DDBJ databases">
        <authorList>
            <person name="Feng H."/>
        </authorList>
    </citation>
    <scope>NUCLEOTIDE SEQUENCE [LARGE SCALE GENOMIC DNA]</scope>
    <source>
        <strain evidence="1 2">Gsoil 114</strain>
    </source>
</reference>
<dbReference type="AlphaFoldDB" id="A0A6M0P3X2"/>
<dbReference type="RefSeq" id="WP_163173305.1">
    <property type="nucleotide sequence ID" value="NZ_JAAIWK010000004.1"/>
</dbReference>
<protein>
    <submittedName>
        <fullName evidence="1">Uncharacterized protein</fullName>
    </submittedName>
</protein>
<sequence length="106" mass="12365">MAKKNILLLNPERSFPINDNSGEKLIRDNIINLSKGSDIRNYLNNIELFNKQNERVENIINKVYQLTDGFSGKRAAIEILKLMDEEARQNQENYLLRSIRQQVFGI</sequence>